<evidence type="ECO:0000256" key="1">
    <source>
        <dbReference type="SAM" id="SignalP"/>
    </source>
</evidence>
<dbReference type="AlphaFoldDB" id="A0A4U5JSY3"/>
<organism evidence="2 3">
    <name type="scientific">Luteimonas gilva</name>
    <dbReference type="NCBI Taxonomy" id="2572684"/>
    <lineage>
        <taxon>Bacteria</taxon>
        <taxon>Pseudomonadati</taxon>
        <taxon>Pseudomonadota</taxon>
        <taxon>Gammaproteobacteria</taxon>
        <taxon>Lysobacterales</taxon>
        <taxon>Lysobacteraceae</taxon>
        <taxon>Luteimonas</taxon>
    </lineage>
</organism>
<dbReference type="EMBL" id="SZUA01000001">
    <property type="protein sequence ID" value="TKR32922.1"/>
    <property type="molecule type" value="Genomic_DNA"/>
</dbReference>
<evidence type="ECO:0000313" key="3">
    <source>
        <dbReference type="Proteomes" id="UP000308707"/>
    </source>
</evidence>
<keyword evidence="2" id="KW-0449">Lipoprotein</keyword>
<sequence length="170" mass="18537">MKTALFFLAVAAAGLTGGCATVPAPLHGDVVDISPAQARDVGRPGLPVRWGGRIVSARAQGDRTCFELIGSQLSVYGRPKHMYDDGSGRFVACGPGYYDPAVYLKNRELTVVGHLDGFEAPWAGSHGYSRPRVAADSVHLWPEAPHQDPRYPYSKRPWPWAGWGWGDSRY</sequence>
<dbReference type="PROSITE" id="PS51257">
    <property type="entry name" value="PROKAR_LIPOPROTEIN"/>
    <property type="match status" value="1"/>
</dbReference>
<gene>
    <name evidence="2" type="ORF">FCE95_00930</name>
</gene>
<comment type="caution">
    <text evidence="2">The sequence shown here is derived from an EMBL/GenBank/DDBJ whole genome shotgun (WGS) entry which is preliminary data.</text>
</comment>
<dbReference type="InterPro" id="IPR004658">
    <property type="entry name" value="OMP_Slp"/>
</dbReference>
<protein>
    <submittedName>
        <fullName evidence="2">Slp/YeaY family lipoprotein</fullName>
    </submittedName>
</protein>
<keyword evidence="3" id="KW-1185">Reference proteome</keyword>
<dbReference type="GO" id="GO:0019867">
    <property type="term" value="C:outer membrane"/>
    <property type="evidence" value="ECO:0007669"/>
    <property type="project" value="InterPro"/>
</dbReference>
<proteinExistence type="predicted"/>
<reference evidence="2 3" key="1">
    <citation type="submission" date="2019-04" db="EMBL/GenBank/DDBJ databases">
        <title>Reference strain of H23.</title>
        <authorList>
            <person name="Luo X."/>
        </authorList>
    </citation>
    <scope>NUCLEOTIDE SEQUENCE [LARGE SCALE GENOMIC DNA]</scope>
    <source>
        <strain evidence="2 3">H23</strain>
    </source>
</reference>
<evidence type="ECO:0000313" key="2">
    <source>
        <dbReference type="EMBL" id="TKR32922.1"/>
    </source>
</evidence>
<keyword evidence="1" id="KW-0732">Signal</keyword>
<dbReference type="PANTHER" id="PTHR37530">
    <property type="entry name" value="OUTER MEMBRANE PROTEIN SLP"/>
    <property type="match status" value="1"/>
</dbReference>
<feature type="chain" id="PRO_5020607639" evidence="1">
    <location>
        <begin position="21"/>
        <end position="170"/>
    </location>
</feature>
<accession>A0A4U5JSY3</accession>
<dbReference type="Proteomes" id="UP000308707">
    <property type="component" value="Unassembled WGS sequence"/>
</dbReference>
<feature type="signal peptide" evidence="1">
    <location>
        <begin position="1"/>
        <end position="20"/>
    </location>
</feature>
<dbReference type="RefSeq" id="WP_137265131.1">
    <property type="nucleotide sequence ID" value="NZ_SZUA01000001.1"/>
</dbReference>
<dbReference type="PANTHER" id="PTHR37530:SF1">
    <property type="entry name" value="OUTER MEMBRANE PROTEIN SLP"/>
    <property type="match status" value="1"/>
</dbReference>
<dbReference type="OrthoDB" id="5295757at2"/>
<dbReference type="Pfam" id="PF03843">
    <property type="entry name" value="Slp"/>
    <property type="match status" value="1"/>
</dbReference>
<name>A0A4U5JSY3_9GAMM</name>